<reference evidence="2" key="1">
    <citation type="submission" date="2022-11" db="UniProtKB">
        <authorList>
            <consortium name="WormBaseParasite"/>
        </authorList>
    </citation>
    <scope>IDENTIFICATION</scope>
</reference>
<organism evidence="1 2">
    <name type="scientific">Meloidogyne incognita</name>
    <name type="common">Southern root-knot nematode worm</name>
    <name type="synonym">Oxyuris incognita</name>
    <dbReference type="NCBI Taxonomy" id="6306"/>
    <lineage>
        <taxon>Eukaryota</taxon>
        <taxon>Metazoa</taxon>
        <taxon>Ecdysozoa</taxon>
        <taxon>Nematoda</taxon>
        <taxon>Chromadorea</taxon>
        <taxon>Rhabditida</taxon>
        <taxon>Tylenchina</taxon>
        <taxon>Tylenchomorpha</taxon>
        <taxon>Tylenchoidea</taxon>
        <taxon>Meloidogynidae</taxon>
        <taxon>Meloidogyninae</taxon>
        <taxon>Meloidogyne</taxon>
        <taxon>Meloidogyne incognita group</taxon>
    </lineage>
</organism>
<keyword evidence="1" id="KW-1185">Reference proteome</keyword>
<name>A0A914KW23_MELIC</name>
<protein>
    <submittedName>
        <fullName evidence="2">Uncharacterized protein</fullName>
    </submittedName>
</protein>
<sequence length="172" mass="19477">MSSFHFSSKVLNLVDTRPKADELKGAVKLDPNLKEYLQFGDESIKESNIYQSNCLNSTTFATFNRQDQSLSDFISQLCKQFGIELGSFNSGGKEHFGLMFDDKINFVTEQNKNLINQGFILKLTASPINFGKYFLKNLSSKNLLSTENLSLFSSLCQDFVFIEAFTCLQVIF</sequence>
<accession>A0A914KW23</accession>
<evidence type="ECO:0000313" key="1">
    <source>
        <dbReference type="Proteomes" id="UP000887563"/>
    </source>
</evidence>
<proteinExistence type="predicted"/>
<evidence type="ECO:0000313" key="2">
    <source>
        <dbReference type="WBParaSite" id="Minc3s00112g04930"/>
    </source>
</evidence>
<dbReference type="WBParaSite" id="Minc3s00112g04930">
    <property type="protein sequence ID" value="Minc3s00112g04930"/>
    <property type="gene ID" value="Minc3s00112g04930"/>
</dbReference>
<dbReference type="AlphaFoldDB" id="A0A914KW23"/>
<dbReference type="Proteomes" id="UP000887563">
    <property type="component" value="Unplaced"/>
</dbReference>